<reference evidence="7 8" key="1">
    <citation type="journal article" date="2023" name="G3 (Bethesda)">
        <title>A haplotype-resolved chromosome-scale genome for Quercus rubra L. provides insights into the genetics of adaptive traits for red oak species.</title>
        <authorList>
            <person name="Kapoor B."/>
            <person name="Jenkins J."/>
            <person name="Schmutz J."/>
            <person name="Zhebentyayeva T."/>
            <person name="Kuelheim C."/>
            <person name="Coggeshall M."/>
            <person name="Heim C."/>
            <person name="Lasky J.R."/>
            <person name="Leites L."/>
            <person name="Islam-Faridi N."/>
            <person name="Romero-Severson J."/>
            <person name="DeLeo V.L."/>
            <person name="Lucas S.M."/>
            <person name="Lazic D."/>
            <person name="Gailing O."/>
            <person name="Carlson J."/>
            <person name="Staton M."/>
        </authorList>
    </citation>
    <scope>NUCLEOTIDE SEQUENCE [LARGE SCALE GENOMIC DNA]</scope>
    <source>
        <strain evidence="7">Pseudo-F2</strain>
    </source>
</reference>
<dbReference type="SUPFAM" id="SSF52540">
    <property type="entry name" value="P-loop containing nucleoside triphosphate hydrolases"/>
    <property type="match status" value="1"/>
</dbReference>
<keyword evidence="3" id="KW-0067">ATP-binding</keyword>
<keyword evidence="5 6" id="KW-0472">Membrane</keyword>
<dbReference type="PANTHER" id="PTHR24223">
    <property type="entry name" value="ATP-BINDING CASSETTE SUB-FAMILY C"/>
    <property type="match status" value="1"/>
</dbReference>
<dbReference type="GO" id="GO:0042626">
    <property type="term" value="F:ATPase-coupled transmembrane transporter activity"/>
    <property type="evidence" value="ECO:0007669"/>
    <property type="project" value="TreeGrafter"/>
</dbReference>
<organism evidence="7 8">
    <name type="scientific">Quercus rubra</name>
    <name type="common">Northern red oak</name>
    <name type="synonym">Quercus borealis</name>
    <dbReference type="NCBI Taxonomy" id="3512"/>
    <lineage>
        <taxon>Eukaryota</taxon>
        <taxon>Viridiplantae</taxon>
        <taxon>Streptophyta</taxon>
        <taxon>Embryophyta</taxon>
        <taxon>Tracheophyta</taxon>
        <taxon>Spermatophyta</taxon>
        <taxon>Magnoliopsida</taxon>
        <taxon>eudicotyledons</taxon>
        <taxon>Gunneridae</taxon>
        <taxon>Pentapetalae</taxon>
        <taxon>rosids</taxon>
        <taxon>fabids</taxon>
        <taxon>Fagales</taxon>
        <taxon>Fagaceae</taxon>
        <taxon>Quercus</taxon>
    </lineage>
</organism>
<protein>
    <submittedName>
        <fullName evidence="7">Uncharacterized protein</fullName>
    </submittedName>
</protein>
<dbReference type="InterPro" id="IPR036640">
    <property type="entry name" value="ABC1_TM_sf"/>
</dbReference>
<feature type="transmembrane region" description="Helical" evidence="6">
    <location>
        <begin position="52"/>
        <end position="72"/>
    </location>
</feature>
<dbReference type="GO" id="GO:0016020">
    <property type="term" value="C:membrane"/>
    <property type="evidence" value="ECO:0007669"/>
    <property type="project" value="InterPro"/>
</dbReference>
<evidence type="ECO:0000256" key="4">
    <source>
        <dbReference type="ARBA" id="ARBA00022989"/>
    </source>
</evidence>
<dbReference type="Gene3D" id="1.20.1560.10">
    <property type="entry name" value="ABC transporter type 1, transmembrane domain"/>
    <property type="match status" value="1"/>
</dbReference>
<evidence type="ECO:0000313" key="7">
    <source>
        <dbReference type="EMBL" id="KAK4575842.1"/>
    </source>
</evidence>
<keyword evidence="4 6" id="KW-1133">Transmembrane helix</keyword>
<dbReference type="PANTHER" id="PTHR24223:SF181">
    <property type="entry name" value="ABC TRANSPORTER C FAMILY MEMBER 3"/>
    <property type="match status" value="1"/>
</dbReference>
<evidence type="ECO:0000256" key="6">
    <source>
        <dbReference type="SAM" id="Phobius"/>
    </source>
</evidence>
<keyword evidence="1 6" id="KW-0812">Transmembrane</keyword>
<dbReference type="GO" id="GO:0005524">
    <property type="term" value="F:ATP binding"/>
    <property type="evidence" value="ECO:0007669"/>
    <property type="project" value="UniProtKB-KW"/>
</dbReference>
<evidence type="ECO:0000256" key="3">
    <source>
        <dbReference type="ARBA" id="ARBA00022840"/>
    </source>
</evidence>
<sequence>MKLADANSRPMFNIAGAMEGLCFRLDMLSSITFVFSLVFLVSIPEEDIDPGIAGLSVTYGLNLNMLQMLVMWNICQVENKIISVERIFQYTSIPSEPPLVTEESLPDHFWPSQGEIDIRDLRVRYAPHISLVLRGLTCIFPGVQKTGIVGRTGSGKSTFIQTRFSIVEPAAG</sequence>
<gene>
    <name evidence="7" type="ORF">RGQ29_026694</name>
</gene>
<keyword evidence="2" id="KW-0547">Nucleotide-binding</keyword>
<comment type="caution">
    <text evidence="7">The sequence shown here is derived from an EMBL/GenBank/DDBJ whole genome shotgun (WGS) entry which is preliminary data.</text>
</comment>
<dbReference type="InterPro" id="IPR027417">
    <property type="entry name" value="P-loop_NTPase"/>
</dbReference>
<evidence type="ECO:0000256" key="5">
    <source>
        <dbReference type="ARBA" id="ARBA00023136"/>
    </source>
</evidence>
<dbReference type="EMBL" id="JAXUIC010000008">
    <property type="protein sequence ID" value="KAK4575842.1"/>
    <property type="molecule type" value="Genomic_DNA"/>
</dbReference>
<dbReference type="InterPro" id="IPR050173">
    <property type="entry name" value="ABC_transporter_C-like"/>
</dbReference>
<evidence type="ECO:0000313" key="8">
    <source>
        <dbReference type="Proteomes" id="UP001324115"/>
    </source>
</evidence>
<dbReference type="Proteomes" id="UP001324115">
    <property type="component" value="Unassembled WGS sequence"/>
</dbReference>
<dbReference type="AlphaFoldDB" id="A0AAN7IKB3"/>
<accession>A0AAN7IKB3</accession>
<feature type="transmembrane region" description="Helical" evidence="6">
    <location>
        <begin position="21"/>
        <end position="40"/>
    </location>
</feature>
<name>A0AAN7IKB3_QUERU</name>
<evidence type="ECO:0000256" key="1">
    <source>
        <dbReference type="ARBA" id="ARBA00022692"/>
    </source>
</evidence>
<proteinExistence type="predicted"/>
<evidence type="ECO:0000256" key="2">
    <source>
        <dbReference type="ARBA" id="ARBA00022741"/>
    </source>
</evidence>
<dbReference type="Gene3D" id="3.40.50.300">
    <property type="entry name" value="P-loop containing nucleotide triphosphate hydrolases"/>
    <property type="match status" value="1"/>
</dbReference>
<keyword evidence="8" id="KW-1185">Reference proteome</keyword>